<sequence>MAAFLRTHRRRAGLTLEGLAEQTGLTKSYLSKVERGISTPSIAVALKIARVLDADVGQLFSDSMEGNAMTIVRAKDRVIDPANSVQSSVYDPIAPSLVGKAMQPFVVHPASVMGPKFMDHTGEEFVFVHSGSVEFEIPGQTMHLDAGDSLYFDANTPHRMRSVSADRAVVLVVVYDKPSAGSPSGDSLETHCGVGR</sequence>
<accession>A0A1C3Z9Y9</accession>
<proteinExistence type="predicted"/>
<evidence type="ECO:0000313" key="3">
    <source>
        <dbReference type="EMBL" id="MDE8644476.1"/>
    </source>
</evidence>
<reference evidence="4 5" key="1">
    <citation type="submission" date="2017-07" db="EMBL/GenBank/DDBJ databases">
        <title>Draft sequence of Rhodococcus enclensis 23b-28.</title>
        <authorList>
            <person name="Besaury L."/>
            <person name="Sancelme M."/>
            <person name="Amato P."/>
            <person name="Lallement A."/>
            <person name="Delort A.-M."/>
        </authorList>
    </citation>
    <scope>NUCLEOTIDE SEQUENCE [LARGE SCALE GENOMIC DNA]</scope>
    <source>
        <strain evidence="4 5">23b-28</strain>
    </source>
</reference>
<dbReference type="SMART" id="SM00530">
    <property type="entry name" value="HTH_XRE"/>
    <property type="match status" value="1"/>
</dbReference>
<name>A0A069JR42_RHOSG</name>
<dbReference type="Proteomes" id="UP000230886">
    <property type="component" value="Unassembled WGS sequence"/>
</dbReference>
<comment type="caution">
    <text evidence="4">The sequence shown here is derived from an EMBL/GenBank/DDBJ whole genome shotgun (WGS) entry which is preliminary data.</text>
</comment>
<dbReference type="GO" id="GO:0003700">
    <property type="term" value="F:DNA-binding transcription factor activity"/>
    <property type="evidence" value="ECO:0007669"/>
    <property type="project" value="TreeGrafter"/>
</dbReference>
<dbReference type="Pfam" id="PF07883">
    <property type="entry name" value="Cupin_2"/>
    <property type="match status" value="1"/>
</dbReference>
<dbReference type="InterPro" id="IPR011051">
    <property type="entry name" value="RmlC_Cupin_sf"/>
</dbReference>
<evidence type="ECO:0000256" key="1">
    <source>
        <dbReference type="ARBA" id="ARBA00023125"/>
    </source>
</evidence>
<keyword evidence="1" id="KW-0238">DNA-binding</keyword>
<dbReference type="PANTHER" id="PTHR46797">
    <property type="entry name" value="HTH-TYPE TRANSCRIPTIONAL REGULATOR"/>
    <property type="match status" value="1"/>
</dbReference>
<dbReference type="SUPFAM" id="SSF51182">
    <property type="entry name" value="RmlC-like cupins"/>
    <property type="match status" value="1"/>
</dbReference>
<dbReference type="InterPro" id="IPR001387">
    <property type="entry name" value="Cro/C1-type_HTH"/>
</dbReference>
<dbReference type="PROSITE" id="PS50943">
    <property type="entry name" value="HTH_CROC1"/>
    <property type="match status" value="1"/>
</dbReference>
<dbReference type="EMBL" id="NOVD01000023">
    <property type="protein sequence ID" value="PCK24857.1"/>
    <property type="molecule type" value="Genomic_DNA"/>
</dbReference>
<dbReference type="Gene3D" id="1.10.260.40">
    <property type="entry name" value="lambda repressor-like DNA-binding domains"/>
    <property type="match status" value="1"/>
</dbReference>
<organism evidence="4 5">
    <name type="scientific">Rhodococcus qingshengii</name>
    <dbReference type="NCBI Taxonomy" id="334542"/>
    <lineage>
        <taxon>Bacteria</taxon>
        <taxon>Bacillati</taxon>
        <taxon>Actinomycetota</taxon>
        <taxon>Actinomycetes</taxon>
        <taxon>Mycobacteriales</taxon>
        <taxon>Nocardiaceae</taxon>
        <taxon>Rhodococcus</taxon>
        <taxon>Rhodococcus erythropolis group</taxon>
    </lineage>
</organism>
<dbReference type="GO" id="GO:0005829">
    <property type="term" value="C:cytosol"/>
    <property type="evidence" value="ECO:0007669"/>
    <property type="project" value="TreeGrafter"/>
</dbReference>
<dbReference type="Pfam" id="PF13560">
    <property type="entry name" value="HTH_31"/>
    <property type="match status" value="1"/>
</dbReference>
<dbReference type="CDD" id="cd00093">
    <property type="entry name" value="HTH_XRE"/>
    <property type="match status" value="1"/>
</dbReference>
<dbReference type="AlphaFoldDB" id="A0A069JR42"/>
<dbReference type="EMBL" id="JARDXE010000003">
    <property type="protein sequence ID" value="MDE8644476.1"/>
    <property type="molecule type" value="Genomic_DNA"/>
</dbReference>
<evidence type="ECO:0000259" key="2">
    <source>
        <dbReference type="PROSITE" id="PS50943"/>
    </source>
</evidence>
<dbReference type="GeneID" id="64142306"/>
<dbReference type="InterPro" id="IPR014710">
    <property type="entry name" value="RmlC-like_jellyroll"/>
</dbReference>
<feature type="domain" description="HTH cro/C1-type" evidence="2">
    <location>
        <begin position="5"/>
        <end position="59"/>
    </location>
</feature>
<dbReference type="SUPFAM" id="SSF47413">
    <property type="entry name" value="lambda repressor-like DNA-binding domains"/>
    <property type="match status" value="1"/>
</dbReference>
<dbReference type="Gene3D" id="2.60.120.10">
    <property type="entry name" value="Jelly Rolls"/>
    <property type="match status" value="1"/>
</dbReference>
<dbReference type="PANTHER" id="PTHR46797:SF1">
    <property type="entry name" value="METHYLPHOSPHONATE SYNTHASE"/>
    <property type="match status" value="1"/>
</dbReference>
<dbReference type="InterPro" id="IPR050807">
    <property type="entry name" value="TransReg_Diox_bact_type"/>
</dbReference>
<dbReference type="InterPro" id="IPR013096">
    <property type="entry name" value="Cupin_2"/>
</dbReference>
<dbReference type="GO" id="GO:0003677">
    <property type="term" value="F:DNA binding"/>
    <property type="evidence" value="ECO:0007669"/>
    <property type="project" value="UniProtKB-KW"/>
</dbReference>
<dbReference type="CDD" id="cd02209">
    <property type="entry name" value="cupin_XRE_C"/>
    <property type="match status" value="1"/>
</dbReference>
<accession>A0A069JR42</accession>
<gene>
    <name evidence="4" type="ORF">CHR55_23890</name>
    <name evidence="3" type="ORF">PXH69_05905</name>
</gene>
<dbReference type="InterPro" id="IPR010982">
    <property type="entry name" value="Lambda_DNA-bd_dom_sf"/>
</dbReference>
<evidence type="ECO:0000313" key="4">
    <source>
        <dbReference type="EMBL" id="PCK24857.1"/>
    </source>
</evidence>
<dbReference type="Proteomes" id="UP001217325">
    <property type="component" value="Unassembled WGS sequence"/>
</dbReference>
<protein>
    <submittedName>
        <fullName evidence="4">XRE family transcriptional regulator</fullName>
    </submittedName>
</protein>
<reference evidence="3" key="2">
    <citation type="submission" date="2023-02" db="EMBL/GenBank/DDBJ databases">
        <title>A novel hydrolase synthesized by Rhodococcus erythropolis HQ is responsible for the detoxification of Zearalenone.</title>
        <authorList>
            <person name="Hu J."/>
            <person name="Xu J."/>
        </authorList>
    </citation>
    <scope>NUCLEOTIDE SEQUENCE</scope>
    <source>
        <strain evidence="3">HQ</strain>
    </source>
</reference>
<dbReference type="RefSeq" id="WP_003946400.1">
    <property type="nucleotide sequence ID" value="NZ_AP023172.1"/>
</dbReference>
<evidence type="ECO:0000313" key="5">
    <source>
        <dbReference type="Proteomes" id="UP000230886"/>
    </source>
</evidence>